<feature type="chain" id="PRO_5045209173" evidence="2">
    <location>
        <begin position="39"/>
        <end position="3369"/>
    </location>
</feature>
<evidence type="ECO:0000259" key="3">
    <source>
        <dbReference type="PROSITE" id="PS50234"/>
    </source>
</evidence>
<dbReference type="Proteomes" id="UP000649151">
    <property type="component" value="Unassembled WGS sequence"/>
</dbReference>
<feature type="signal peptide" evidence="2">
    <location>
        <begin position="1"/>
        <end position="38"/>
    </location>
</feature>
<feature type="domain" description="VWFA" evidence="3">
    <location>
        <begin position="124"/>
        <end position="401"/>
    </location>
</feature>
<evidence type="ECO:0000256" key="1">
    <source>
        <dbReference type="SAM" id="Phobius"/>
    </source>
</evidence>
<name>A0ABR7IQ57_9CLOT</name>
<dbReference type="InterPro" id="IPR002035">
    <property type="entry name" value="VWF_A"/>
</dbReference>
<dbReference type="InterPro" id="IPR038174">
    <property type="entry name" value="Strep_pil_link_sf"/>
</dbReference>
<feature type="transmembrane region" description="Helical" evidence="1">
    <location>
        <begin position="3339"/>
        <end position="3357"/>
    </location>
</feature>
<sequence length="3369" mass="360744">MMQDIEKSRFRLKHRLLASFLTLMMLFSCVFTNIPVMAADDPIGTKTVDPITMRDWSNDYISNDTTRVGRIWTDKSVSAEDVTLNPSGTEEIPVRRSDSDNFLVGLSAISSNKSIVGQSTIPVDVMLVLDVSNSMSSTSIERMVNATNDSIKNLLELNVNNRVGVALYASGNGVLLEPDHYSTTDNTSNFLEYSSWRDEIEVTNVVRDSNNNRVSNSQSVGGGTYIQSGVYASLQEFLKLPEDSLSVEGTKRIPVIVLMSDGNPTYGTTNYTAVGNSNMGNGTSNSSTNEVGFVTQLTNAYTRSQLEQRYSRDALFYTLGFNVGSSNIAKAVLDPSRNNTQGMQQYWRTYQSTPVGQSMNLGRSRITVVDGIDSIEYVDQYFTANNEDQLQTAFESIVEEIIIQSRYYPTDTDSSGSELSGYITFEDEIGDYMQIKNLNGLFYGERLYTGAIFTRSIKESIDYWGDLDYQDDAYVYQYVQSVMERLSIDEATAVALIENAYQYGQISYTNDNEFSNYVAWYGAADKSYIAPYKPGQPAPDSAVYLNHSYVYSGEPGISGGGVYGTDLMYVGPRVQTEIATGKQTMMLSIPAALIPVLRYTVTLDTDDLETATTAQTDVTVVFPMRFFYEVGVKDGITKDNVSSVVSEDYPYQNGNGEYSFYTNAWNDLTDQDDTAGTHVNFDPSQENEFYYYPKDTMIYEKIGENYRPVTSEPVQGETYYYQTQVFSTENNTIQRNWNEITPQALAKKDYNAESGWHIPKGTSKYTNSSYVTPKADNTTGTAVNSLEPSLVVGQDGHISVQVGLGNNGKIVVSANDGSLTISKAVAGDYADQQKDFTFTINLKDTNNLPLSGSFAYIGSKTGTISDGDTITLKHGESITIQKLPIGTNYTVTETTANGYIADQLVKTGVVSGKDENGAVAAFTNTYSFDQPGSLSGSTYLSGTKTLGRDWLDTDEFTFTLAAGNDSTQQAITDGKVVLPTATTMVNKDNQNYRFGDITFTAPGDYSFKITEEKGNIPGVGYDSHTVIVNVSVTDGKDGTLIVGQPTYTGSRNFVNTYTPDSVTVTGNAAISGTKSLTGATLTKNQFTFTVTPQGNAPAPAKSTATNDGQGNFNFGDITFATAGTYSYEIREVNAGAGGFTYDDTVYTVTFQVEDNPATGKLEVTSKTISSNPAGKTAIAFNNGYDATDTTYTIRGKKSVTVTDGNFTLQNGQFNFTLTSVNGAPMPDGVAGSQTVSNVGEDFTFGTINFTAPGTYQYQVKENSENPITGISYDGSTYDVSIQVDDQNGTLNVTNVSITKDSVPAELRFTNTYTPEDITLGEDGNAALGGTKTVTPTPGNTFELKDNQFNFTLSPVNGAPMPDGVVGSQTVSNTGSSFAFGNITYTHTGEYRYTITEVSGNITGIGYDTTTYTAIVTVSDNNGKLTASVAYEGGTSTTTAAFNNTYQPTTVVIGNNTNAGIAGNKTVTGDYTLKGNDFTFTLTAVTQNAPMPNPTSVTNNTQGGFAFGEMTYTAPGVYQYEVKEDNAVAPINGMSYDNTVYLVTVTVKDNGGTLSADVSYAIKDGDAVDAMVFNNTYQPQSVTLGGDAALGGTKTVTGDYTLKADEFSFTLTPVDGAPMPQGVTGSQTVKNDASGNFKFGDITFTKAGTYQYTITEVSGNIPGMSYDGANYTITVTVGDQNGQLVIERTVIASDKTQGPIHVVQFTNTYEPTAVTVSNLGGTKQLTGRAQKAGEFTFELTSKDNAPMPEKATAQNNVDGKFTFGSIQFTHQGEYHYTITEKAGTDSHIGYDTSSFDVTIKVTDVDGKLQAEVVYPDGGVVFNNTYTPDEVIVGPDGTVTAIGGTKTVTALEAGNSYTIKGREFEFTLTPVTKDAPMPKETTVTNDQAGNFAFGNITFDKEGEYEYQIAETKGDNTLFTYDQTVYTVTVQVTDNNGQLEAVVSYAGGTSTDKAVFDNKYDPEDVTLGEDGNATLGGTKTVTASEGNSYTLKEGEFSFILKPVDGAPMPEGTQGSQTVANDKDGDFTFGKITYTHAGEYQYTISEEPGSIYHMTYDATVYNVTVKVTDNNGKLEAAVSYAGGTSTDKAAFDNKYDPEEIVVGPDGTVAAIGGTKTVTSSEGNSYTMQGGEFEFTLTPVTKDAPMPASNTAVNGVDGSFAFGNIAFDKVGDYEYQIAETKGSQKGIAYDETVYTVTIKVTDTDQDGKLEAAVSYTGGTSTDKAAFDNGYDPEDVTLGKDGNAALGGSKELAGRDLKAGEFEFTLTANGKAPMPEGVTGTQTVKNDGAGNFTFGNITYTKPGNYEYTISEKPGSVGGVTYDDEVYTVIVKVTDNGGQLVANVQYIDGENNQAVFHNTYAAAKTSVTLGAMKNLEGRELKAGEFSFELKQNDIVVDTKTNAGTGAIQFAPIEFTTAGVYTYTIVETTSSLGGIAYDPAVYTVTVTVTDDLQGHLNAVASYQKDGVDVTSIQFNNSYKAAPTDVVLNATKVLEGRGLNAGEFTFLLKDNSGDVISQVTNQANGNVAFDSIHYDQAGTYYYTIEELPGSLGGVRYDKTVYDVTVTVTDTKDGKLQPSVAYTNQGVAVVGNPVFTNQYKADPVTIGEATSNALQGSKVLTGRDLQNGEFTFELVAVTQNAPMPASNTAVNRQDGSFVFGDITYHEAGSYVYTIKEVAGDKGGISYDAASFTATVTVIDDGSGQLKAEVAYSEQPVFHNTYTAAASDGITIDATKVLNGRDMAAGEFEFVLTGQDGNTMTANNTAAANGQPGKVTFGPITYDKAGTYIYTLTEKANGLGGVTYDSASYTVTVTVTDDNLGKLHAAVAYSKDGQEVATPQFTNTYSAGTTNMTFHANKLLNGRDLKDQEFSFSLEGEDGTLIQQVKNNQAGAVEFSPITYDKAGTYIYTVTEDNGSLGGVAYDTAVYTVTVTVTDDLQGHLSAAASYQKDGQNATGIQFTNTYTAKPVTIGGTTSTPLDGSKTLDGRNLNAGEFEFALAPVTDNAPMPSEAVVKNVAGGMFSFGEITYTETGTYTYTVVENNNDLGGVTYDNTVYTVTVTVTDDGNGNLIAAVAYSKDNQLVEHMVFHNQYTAAGTQVTIHANKALDGRDMKAGEFTFLLTDQSGKVVGKAVNTATGTVLFDPISYNTAGTYTYTLTEQDNGLGGITYDTSVYTVTVTVTDDGNGQLHAAVSYAKDGKAVDQVQFNNLYTIDSVTASISADKVLSGRDMQTGEFSFLLKDEDGNIIGKATNAADGSIQFNGIEYTQPGTYFYTLSEQFGNAEGMSYDATVYTVVVIVTDDGEGHLVATIKYLGGSKPVFYNTYTEPVAPPEPVPPVVNPDEPPKTGDDGLSIWLMLLALSTLGLAAFMKKSRKKRGSHNG</sequence>
<dbReference type="PROSITE" id="PS50234">
    <property type="entry name" value="VWFA"/>
    <property type="match status" value="1"/>
</dbReference>
<keyword evidence="1" id="KW-0472">Membrane</keyword>
<protein>
    <submittedName>
        <fullName evidence="4">VWA domain-containing protein</fullName>
    </submittedName>
</protein>
<dbReference type="Gene3D" id="2.60.40.1140">
    <property type="entry name" value="Collagen-binding surface protein Cna, B-type domain"/>
    <property type="match status" value="1"/>
</dbReference>
<dbReference type="NCBIfam" id="TIGR03786">
    <property type="entry name" value="strep_pil_rpt"/>
    <property type="match status" value="19"/>
</dbReference>
<reference evidence="4 5" key="1">
    <citation type="submission" date="2020-08" db="EMBL/GenBank/DDBJ databases">
        <title>Genome public.</title>
        <authorList>
            <person name="Liu C."/>
            <person name="Sun Q."/>
        </authorList>
    </citation>
    <scope>NUCLEOTIDE SEQUENCE [LARGE SCALE GENOMIC DNA]</scope>
    <source>
        <strain evidence="4 5">NSJ-27</strain>
    </source>
</reference>
<keyword evidence="2" id="KW-0732">Signal</keyword>
<comment type="caution">
    <text evidence="4">The sequence shown here is derived from an EMBL/GenBank/DDBJ whole genome shotgun (WGS) entry which is preliminary data.</text>
</comment>
<dbReference type="InterPro" id="IPR022464">
    <property type="entry name" value="Strep_pil_isopept_link"/>
</dbReference>
<dbReference type="Pfam" id="PF24547">
    <property type="entry name" value="DUF7601"/>
    <property type="match status" value="1"/>
</dbReference>
<evidence type="ECO:0000256" key="2">
    <source>
        <dbReference type="SAM" id="SignalP"/>
    </source>
</evidence>
<dbReference type="SMART" id="SM00327">
    <property type="entry name" value="VWA"/>
    <property type="match status" value="1"/>
</dbReference>
<organism evidence="4 5">
    <name type="scientific">Clostridium facile</name>
    <dbReference type="NCBI Taxonomy" id="2763035"/>
    <lineage>
        <taxon>Bacteria</taxon>
        <taxon>Bacillati</taxon>
        <taxon>Bacillota</taxon>
        <taxon>Clostridia</taxon>
        <taxon>Eubacteriales</taxon>
        <taxon>Clostridiaceae</taxon>
        <taxon>Clostridium</taxon>
    </lineage>
</organism>
<proteinExistence type="predicted"/>
<evidence type="ECO:0000313" key="5">
    <source>
        <dbReference type="Proteomes" id="UP000649151"/>
    </source>
</evidence>
<keyword evidence="1" id="KW-1133">Transmembrane helix</keyword>
<dbReference type="EMBL" id="JACOQK010000001">
    <property type="protein sequence ID" value="MBC5787252.1"/>
    <property type="molecule type" value="Genomic_DNA"/>
</dbReference>
<keyword evidence="1" id="KW-0812">Transmembrane</keyword>
<keyword evidence="5" id="KW-1185">Reference proteome</keyword>
<dbReference type="InterPro" id="IPR010221">
    <property type="entry name" value="VCBS_dom"/>
</dbReference>
<dbReference type="SUPFAM" id="SSF53300">
    <property type="entry name" value="vWA-like"/>
    <property type="match status" value="1"/>
</dbReference>
<accession>A0ABR7IQ57</accession>
<dbReference type="Gene3D" id="3.40.50.410">
    <property type="entry name" value="von Willebrand factor, type A domain"/>
    <property type="match status" value="1"/>
</dbReference>
<dbReference type="PROSITE" id="PS51257">
    <property type="entry name" value="PROKAR_LIPOPROTEIN"/>
    <property type="match status" value="1"/>
</dbReference>
<dbReference type="Gene3D" id="2.60.40.3050">
    <property type="match status" value="19"/>
</dbReference>
<gene>
    <name evidence="4" type="ORF">H8Z77_04320</name>
</gene>
<dbReference type="NCBIfam" id="TIGR01965">
    <property type="entry name" value="VCBS_repeat"/>
    <property type="match status" value="1"/>
</dbReference>
<dbReference type="Pfam" id="PF12892">
    <property type="entry name" value="FctA"/>
    <property type="match status" value="19"/>
</dbReference>
<dbReference type="CDD" id="cd00198">
    <property type="entry name" value="vWFA"/>
    <property type="match status" value="1"/>
</dbReference>
<dbReference type="InterPro" id="IPR036465">
    <property type="entry name" value="vWFA_dom_sf"/>
</dbReference>
<dbReference type="InterPro" id="IPR055382">
    <property type="entry name" value="DUF7601"/>
</dbReference>
<evidence type="ECO:0000313" key="4">
    <source>
        <dbReference type="EMBL" id="MBC5787252.1"/>
    </source>
</evidence>
<dbReference type="RefSeq" id="WP_186996285.1">
    <property type="nucleotide sequence ID" value="NZ_JACOQK010000001.1"/>
</dbReference>